<dbReference type="EC" id="1.15.1.1" evidence="2"/>
<keyword evidence="3" id="KW-0479">Metal-binding</keyword>
<evidence type="ECO:0000256" key="3">
    <source>
        <dbReference type="ARBA" id="ARBA00022723"/>
    </source>
</evidence>
<dbReference type="PANTHER" id="PTHR11404">
    <property type="entry name" value="SUPEROXIDE DISMUTASE 2"/>
    <property type="match status" value="1"/>
</dbReference>
<dbReference type="PANTHER" id="PTHR11404:SF6">
    <property type="entry name" value="SUPEROXIDE DISMUTASE [MN], MITOCHONDRIAL"/>
    <property type="match status" value="1"/>
</dbReference>
<dbReference type="Pfam" id="PF02777">
    <property type="entry name" value="Sod_Fe_C"/>
    <property type="match status" value="1"/>
</dbReference>
<evidence type="ECO:0000256" key="4">
    <source>
        <dbReference type="ARBA" id="ARBA00023002"/>
    </source>
</evidence>
<comment type="similarity">
    <text evidence="1">Belongs to the iron/manganese superoxide dismutase family.</text>
</comment>
<reference evidence="6 7" key="1">
    <citation type="journal article" date="2012" name="J. Bacteriol.">
        <title>Complete genome sequences of Desulfosporosinus orientis DSM765T, Desulfosporosinus youngiae DSM17734T, Desulfosporosinus meridiei DSM13257T, and Desulfosporosinus acidiphilus DSM22704T.</title>
        <authorList>
            <person name="Pester M."/>
            <person name="Brambilla E."/>
            <person name="Alazard D."/>
            <person name="Rattei T."/>
            <person name="Weinmaier T."/>
            <person name="Han J."/>
            <person name="Lucas S."/>
            <person name="Lapidus A."/>
            <person name="Cheng J.F."/>
            <person name="Goodwin L."/>
            <person name="Pitluck S."/>
            <person name="Peters L."/>
            <person name="Ovchinnikova G."/>
            <person name="Teshima H."/>
            <person name="Detter J.C."/>
            <person name="Han C.S."/>
            <person name="Tapia R."/>
            <person name="Land M.L."/>
            <person name="Hauser L."/>
            <person name="Kyrpides N.C."/>
            <person name="Ivanova N.N."/>
            <person name="Pagani I."/>
            <person name="Huntmann M."/>
            <person name="Wei C.L."/>
            <person name="Davenport K.W."/>
            <person name="Daligault H."/>
            <person name="Chain P.S."/>
            <person name="Chen A."/>
            <person name="Mavromatis K."/>
            <person name="Markowitz V."/>
            <person name="Szeto E."/>
            <person name="Mikhailova N."/>
            <person name="Pati A."/>
            <person name="Wagner M."/>
            <person name="Woyke T."/>
            <person name="Ollivier B."/>
            <person name="Klenk H.P."/>
            <person name="Spring S."/>
            <person name="Loy A."/>
        </authorList>
    </citation>
    <scope>NUCLEOTIDE SEQUENCE [LARGE SCALE GENOMIC DNA]</scope>
    <source>
        <strain evidence="7">DSM 22704 / JCM 16185 / SJ4</strain>
    </source>
</reference>
<dbReference type="STRING" id="646529.Desaci_0655"/>
<dbReference type="KEGG" id="dai:Desaci_0655"/>
<accession>I4D1P2</accession>
<proteinExistence type="inferred from homology"/>
<gene>
    <name evidence="6" type="ordered locus">Desaci_0655</name>
</gene>
<dbReference type="InterPro" id="IPR019832">
    <property type="entry name" value="Mn/Fe_SOD_C"/>
</dbReference>
<dbReference type="AlphaFoldDB" id="I4D1P2"/>
<feature type="domain" description="Manganese/iron superoxide dismutase C-terminal" evidence="5">
    <location>
        <begin position="55"/>
        <end position="152"/>
    </location>
</feature>
<evidence type="ECO:0000256" key="2">
    <source>
        <dbReference type="ARBA" id="ARBA00012682"/>
    </source>
</evidence>
<keyword evidence="4" id="KW-0560">Oxidoreductase</keyword>
<dbReference type="Proteomes" id="UP000002892">
    <property type="component" value="Chromosome"/>
</dbReference>
<dbReference type="Gene3D" id="3.55.40.20">
    <property type="entry name" value="Iron/manganese superoxide dismutase, C-terminal domain"/>
    <property type="match status" value="1"/>
</dbReference>
<evidence type="ECO:0000256" key="1">
    <source>
        <dbReference type="ARBA" id="ARBA00008714"/>
    </source>
</evidence>
<dbReference type="GO" id="GO:0004784">
    <property type="term" value="F:superoxide dismutase activity"/>
    <property type="evidence" value="ECO:0007669"/>
    <property type="project" value="UniProtKB-EC"/>
</dbReference>
<protein>
    <recommendedName>
        <fullName evidence="2">superoxide dismutase</fullName>
        <ecNumber evidence="2">1.15.1.1</ecNumber>
    </recommendedName>
</protein>
<dbReference type="InterPro" id="IPR036314">
    <property type="entry name" value="SOD_C_sf"/>
</dbReference>
<evidence type="ECO:0000259" key="5">
    <source>
        <dbReference type="Pfam" id="PF02777"/>
    </source>
</evidence>
<dbReference type="GO" id="GO:0046872">
    <property type="term" value="F:metal ion binding"/>
    <property type="evidence" value="ECO:0007669"/>
    <property type="project" value="UniProtKB-KW"/>
</dbReference>
<keyword evidence="7" id="KW-1185">Reference proteome</keyword>
<sequence>MTSRLPEWLYPYNLSEYYYNKINIKPCQGLHSRKSKLNNIILQNLCPGGNGPVQGILAEQITNDFGSFDNFKKKFMDTSASVEEFSWTLLVWSPCFKELEIIQAEKNQDLTQWGVIPLLIFDAWNPVNDLNYQDKRASWIEAWWNFINWQDVLNLFEENIENYPDTDDGELLSS</sequence>
<dbReference type="RefSeq" id="WP_014825728.1">
    <property type="nucleotide sequence ID" value="NC_018068.1"/>
</dbReference>
<organism evidence="6 7">
    <name type="scientific">Desulfosporosinus acidiphilus (strain DSM 22704 / JCM 16185 / SJ4)</name>
    <dbReference type="NCBI Taxonomy" id="646529"/>
    <lineage>
        <taxon>Bacteria</taxon>
        <taxon>Bacillati</taxon>
        <taxon>Bacillota</taxon>
        <taxon>Clostridia</taxon>
        <taxon>Eubacteriales</taxon>
        <taxon>Desulfitobacteriaceae</taxon>
        <taxon>Desulfosporosinus</taxon>
    </lineage>
</organism>
<name>I4D1P2_DESAJ</name>
<dbReference type="eggNOG" id="COG0605">
    <property type="taxonomic scope" value="Bacteria"/>
</dbReference>
<evidence type="ECO:0000313" key="7">
    <source>
        <dbReference type="Proteomes" id="UP000002892"/>
    </source>
</evidence>
<dbReference type="EMBL" id="CP003639">
    <property type="protein sequence ID" value="AFM39716.1"/>
    <property type="molecule type" value="Genomic_DNA"/>
</dbReference>
<dbReference type="HOGENOM" id="CLU_1537595_0_0_9"/>
<dbReference type="OrthoDB" id="9803125at2"/>
<evidence type="ECO:0000313" key="6">
    <source>
        <dbReference type="EMBL" id="AFM39716.1"/>
    </source>
</evidence>
<dbReference type="SUPFAM" id="SSF54719">
    <property type="entry name" value="Fe,Mn superoxide dismutase (SOD), C-terminal domain"/>
    <property type="match status" value="1"/>
</dbReference>
<dbReference type="InterPro" id="IPR050265">
    <property type="entry name" value="Fe/Mn_Superoxide_Dismutase"/>
</dbReference>